<dbReference type="SUPFAM" id="SSF56281">
    <property type="entry name" value="Metallo-hydrolase/oxidoreductase"/>
    <property type="match status" value="1"/>
</dbReference>
<dbReference type="EMBL" id="CP042997">
    <property type="protein sequence ID" value="QEH39008.1"/>
    <property type="molecule type" value="Genomic_DNA"/>
</dbReference>
<evidence type="ECO:0000313" key="2">
    <source>
        <dbReference type="EMBL" id="QEH39008.1"/>
    </source>
</evidence>
<keyword evidence="2" id="KW-0378">Hydrolase</keyword>
<dbReference type="Pfam" id="PF00753">
    <property type="entry name" value="Lactamase_B"/>
    <property type="match status" value="1"/>
</dbReference>
<dbReference type="InterPro" id="IPR001279">
    <property type="entry name" value="Metallo-B-lactamas"/>
</dbReference>
<dbReference type="Gene3D" id="3.60.15.10">
    <property type="entry name" value="Ribonuclease Z/Hydroxyacylglutathione hydrolase-like"/>
    <property type="match status" value="1"/>
</dbReference>
<organism evidence="2 3">
    <name type="scientific">Aquisphaera giovannonii</name>
    <dbReference type="NCBI Taxonomy" id="406548"/>
    <lineage>
        <taxon>Bacteria</taxon>
        <taxon>Pseudomonadati</taxon>
        <taxon>Planctomycetota</taxon>
        <taxon>Planctomycetia</taxon>
        <taxon>Isosphaerales</taxon>
        <taxon>Isosphaeraceae</taxon>
        <taxon>Aquisphaera</taxon>
    </lineage>
</organism>
<dbReference type="Proteomes" id="UP000324233">
    <property type="component" value="Chromosome"/>
</dbReference>
<dbReference type="GO" id="GO:0008800">
    <property type="term" value="F:beta-lactamase activity"/>
    <property type="evidence" value="ECO:0007669"/>
    <property type="project" value="UniProtKB-EC"/>
</dbReference>
<sequence>MTQRSDREATPPWDAARVNLTSRELAPGVFAVMPDDVLAKDHVGTTGGFVIGERGVLVVESMLNGDLASQLIGLVRQATTKPIRFLVNTSYHGDHAYGNYLFPESTVIIQHPATRRYMEENFEEDRRFMIGLMGRGKGIERVQKRTADVAVPGMLSVDLGGQTVEVHHFGFAQTPGDLVVWTPDARVLWVGNMIQAPAPALPWLLEGRHGETIATLARVRDFLPDDATIIPGHGRPMRPGDIEFPLRYLRELDDAVRAAIDEGRSVEATLDLAAMHGYGDYSLFRWAHTTVNVPAAYRDLAGRGGGGAQRGEP</sequence>
<dbReference type="InterPro" id="IPR036866">
    <property type="entry name" value="RibonucZ/Hydroxyglut_hydro"/>
</dbReference>
<name>A0A5B9WEC2_9BACT</name>
<dbReference type="SMART" id="SM00849">
    <property type="entry name" value="Lactamase_B"/>
    <property type="match status" value="1"/>
</dbReference>
<evidence type="ECO:0000313" key="3">
    <source>
        <dbReference type="Proteomes" id="UP000324233"/>
    </source>
</evidence>
<reference evidence="2 3" key="1">
    <citation type="submission" date="2019-08" db="EMBL/GenBank/DDBJ databases">
        <title>Deep-cultivation of Planctomycetes and their phenomic and genomic characterization uncovers novel biology.</title>
        <authorList>
            <person name="Wiegand S."/>
            <person name="Jogler M."/>
            <person name="Boedeker C."/>
            <person name="Pinto D."/>
            <person name="Vollmers J."/>
            <person name="Rivas-Marin E."/>
            <person name="Kohn T."/>
            <person name="Peeters S.H."/>
            <person name="Heuer A."/>
            <person name="Rast P."/>
            <person name="Oberbeckmann S."/>
            <person name="Bunk B."/>
            <person name="Jeske O."/>
            <person name="Meyerdierks A."/>
            <person name="Storesund J.E."/>
            <person name="Kallscheuer N."/>
            <person name="Luecker S."/>
            <person name="Lage O.M."/>
            <person name="Pohl T."/>
            <person name="Merkel B.J."/>
            <person name="Hornburger P."/>
            <person name="Mueller R.-W."/>
            <person name="Bruemmer F."/>
            <person name="Labrenz M."/>
            <person name="Spormann A.M."/>
            <person name="Op den Camp H."/>
            <person name="Overmann J."/>
            <person name="Amann R."/>
            <person name="Jetten M.S.M."/>
            <person name="Mascher T."/>
            <person name="Medema M.H."/>
            <person name="Devos D.P."/>
            <person name="Kaster A.-K."/>
            <person name="Ovreas L."/>
            <person name="Rohde M."/>
            <person name="Galperin M.Y."/>
            <person name="Jogler C."/>
        </authorList>
    </citation>
    <scope>NUCLEOTIDE SEQUENCE [LARGE SCALE GENOMIC DNA]</scope>
    <source>
        <strain evidence="2 3">OJF2</strain>
    </source>
</reference>
<dbReference type="EC" id="3.5.2.6" evidence="2"/>
<accession>A0A5B9WEC2</accession>
<dbReference type="AlphaFoldDB" id="A0A5B9WEC2"/>
<protein>
    <submittedName>
        <fullName evidence="2">Beta-lactamase</fullName>
        <ecNumber evidence="2">3.5.2.6</ecNumber>
    </submittedName>
</protein>
<dbReference type="RefSeq" id="WP_148598379.1">
    <property type="nucleotide sequence ID" value="NZ_CP042997.1"/>
</dbReference>
<gene>
    <name evidence="2" type="primary">cphA_3</name>
    <name evidence="2" type="ORF">OJF2_76200</name>
</gene>
<dbReference type="OrthoDB" id="420651at2"/>
<dbReference type="PANTHER" id="PTHR42951">
    <property type="entry name" value="METALLO-BETA-LACTAMASE DOMAIN-CONTAINING"/>
    <property type="match status" value="1"/>
</dbReference>
<proteinExistence type="predicted"/>
<evidence type="ECO:0000259" key="1">
    <source>
        <dbReference type="SMART" id="SM00849"/>
    </source>
</evidence>
<dbReference type="KEGG" id="agv:OJF2_76200"/>
<dbReference type="PANTHER" id="PTHR42951:SF20">
    <property type="entry name" value="BETA LACTAMASE"/>
    <property type="match status" value="1"/>
</dbReference>
<dbReference type="InterPro" id="IPR050855">
    <property type="entry name" value="NDM-1-like"/>
</dbReference>
<dbReference type="CDD" id="cd16282">
    <property type="entry name" value="metallo-hydrolase-like_MBL-fold"/>
    <property type="match status" value="1"/>
</dbReference>
<feature type="domain" description="Metallo-beta-lactamase" evidence="1">
    <location>
        <begin position="44"/>
        <end position="233"/>
    </location>
</feature>
<keyword evidence="3" id="KW-1185">Reference proteome</keyword>